<feature type="compositionally biased region" description="Basic and acidic residues" evidence="6">
    <location>
        <begin position="319"/>
        <end position="333"/>
    </location>
</feature>
<dbReference type="SUPFAM" id="SSF161111">
    <property type="entry name" value="Cation efflux protein transmembrane domain-like"/>
    <property type="match status" value="1"/>
</dbReference>
<dbReference type="EMBL" id="JBHSDS010000003">
    <property type="protein sequence ID" value="MFC4357385.1"/>
    <property type="molecule type" value="Genomic_DNA"/>
</dbReference>
<keyword evidence="11" id="KW-1185">Reference proteome</keyword>
<dbReference type="AlphaFoldDB" id="A0ABD5P9K8"/>
<evidence type="ECO:0000256" key="1">
    <source>
        <dbReference type="ARBA" id="ARBA00004141"/>
    </source>
</evidence>
<evidence type="ECO:0000256" key="2">
    <source>
        <dbReference type="ARBA" id="ARBA00022448"/>
    </source>
</evidence>
<evidence type="ECO:0000256" key="7">
    <source>
        <dbReference type="SAM" id="Phobius"/>
    </source>
</evidence>
<keyword evidence="3 7" id="KW-0812">Transmembrane</keyword>
<evidence type="ECO:0000313" key="11">
    <source>
        <dbReference type="Proteomes" id="UP001595921"/>
    </source>
</evidence>
<accession>A0ABD5P9K8</accession>
<feature type="transmembrane region" description="Helical" evidence="7">
    <location>
        <begin position="80"/>
        <end position="100"/>
    </location>
</feature>
<protein>
    <submittedName>
        <fullName evidence="10">Cation diffusion facilitator family transporter</fullName>
    </submittedName>
</protein>
<gene>
    <name evidence="10" type="ORF">ACFO0N_05405</name>
</gene>
<dbReference type="InterPro" id="IPR058533">
    <property type="entry name" value="Cation_efflux_TM"/>
</dbReference>
<reference evidence="10 11" key="1">
    <citation type="journal article" date="2019" name="Int. J. Syst. Evol. Microbiol.">
        <title>The Global Catalogue of Microorganisms (GCM) 10K type strain sequencing project: providing services to taxonomists for standard genome sequencing and annotation.</title>
        <authorList>
            <consortium name="The Broad Institute Genomics Platform"/>
            <consortium name="The Broad Institute Genome Sequencing Center for Infectious Disease"/>
            <person name="Wu L."/>
            <person name="Ma J."/>
        </authorList>
    </citation>
    <scope>NUCLEOTIDE SEQUENCE [LARGE SCALE GENOMIC DNA]</scope>
    <source>
        <strain evidence="10 11">CGMCC 1.12553</strain>
    </source>
</reference>
<dbReference type="InterPro" id="IPR036837">
    <property type="entry name" value="Cation_efflux_CTD_sf"/>
</dbReference>
<dbReference type="Gene3D" id="1.20.1510.10">
    <property type="entry name" value="Cation efflux protein transmembrane domain"/>
    <property type="match status" value="1"/>
</dbReference>
<evidence type="ECO:0000256" key="6">
    <source>
        <dbReference type="SAM" id="MobiDB-lite"/>
    </source>
</evidence>
<proteinExistence type="predicted"/>
<dbReference type="InterPro" id="IPR027470">
    <property type="entry name" value="Cation_efflux_CTD"/>
</dbReference>
<comment type="caution">
    <text evidence="10">The sequence shown here is derived from an EMBL/GenBank/DDBJ whole genome shotgun (WGS) entry which is preliminary data.</text>
</comment>
<feature type="transmembrane region" description="Helical" evidence="7">
    <location>
        <begin position="112"/>
        <end position="134"/>
    </location>
</feature>
<dbReference type="PANTHER" id="PTHR43840">
    <property type="entry name" value="MITOCHONDRIAL METAL TRANSPORTER 1-RELATED"/>
    <property type="match status" value="1"/>
</dbReference>
<sequence>MNRSSTVRYVGLLVLGANLVLALAKGAVWYSTGSLAVGSEAVNSLADSAYSLVVLGGLYLTTQPPDFEHPHGHERIEPFVSLFVALGVFAAGASVMYQSATAVLSGSFGGTTSLLAVGVLVGTAIAKYLLYRYCLRVGEEAHSPAIVATAKDNRIDILTAAAALVGVLGASVGVPILDPVAAGVVAVGILYTGFEIVRDNVGYLVGTAPPEELRTKILERALEHPKVQGAHDVVAHYVGPEVDVSLHVEVEGEMTLREAHAIETDIVQAIRELPEVDDVFVHVDPKELGEWKADPTTDRLAGPLERAEGDGIESDEAYDDRRKREHRDREKGPPRAGSG</sequence>
<keyword evidence="5 7" id="KW-0472">Membrane</keyword>
<evidence type="ECO:0000256" key="5">
    <source>
        <dbReference type="ARBA" id="ARBA00023136"/>
    </source>
</evidence>
<dbReference type="Pfam" id="PF01545">
    <property type="entry name" value="Cation_efflux"/>
    <property type="match status" value="1"/>
</dbReference>
<feature type="domain" description="Cation efflux protein transmembrane" evidence="8">
    <location>
        <begin position="13"/>
        <end position="205"/>
    </location>
</feature>
<dbReference type="Gene3D" id="3.30.70.1350">
    <property type="entry name" value="Cation efflux protein, cytoplasmic domain"/>
    <property type="match status" value="1"/>
</dbReference>
<evidence type="ECO:0000259" key="8">
    <source>
        <dbReference type="Pfam" id="PF01545"/>
    </source>
</evidence>
<dbReference type="Proteomes" id="UP001595921">
    <property type="component" value="Unassembled WGS sequence"/>
</dbReference>
<dbReference type="SUPFAM" id="SSF160240">
    <property type="entry name" value="Cation efflux protein cytoplasmic domain-like"/>
    <property type="match status" value="1"/>
</dbReference>
<dbReference type="RefSeq" id="WP_267622318.1">
    <property type="nucleotide sequence ID" value="NZ_JAODIW010000006.1"/>
</dbReference>
<dbReference type="InterPro" id="IPR002524">
    <property type="entry name" value="Cation_efflux"/>
</dbReference>
<evidence type="ECO:0000256" key="4">
    <source>
        <dbReference type="ARBA" id="ARBA00022989"/>
    </source>
</evidence>
<evidence type="ECO:0000259" key="9">
    <source>
        <dbReference type="Pfam" id="PF16916"/>
    </source>
</evidence>
<dbReference type="InterPro" id="IPR050291">
    <property type="entry name" value="CDF_Transporter"/>
</dbReference>
<organism evidence="10 11">
    <name type="scientific">Halobium salinum</name>
    <dbReference type="NCBI Taxonomy" id="1364940"/>
    <lineage>
        <taxon>Archaea</taxon>
        <taxon>Methanobacteriati</taxon>
        <taxon>Methanobacteriota</taxon>
        <taxon>Stenosarchaea group</taxon>
        <taxon>Halobacteria</taxon>
        <taxon>Halobacteriales</taxon>
        <taxon>Haloferacaceae</taxon>
        <taxon>Halobium</taxon>
    </lineage>
</organism>
<dbReference type="InterPro" id="IPR027469">
    <property type="entry name" value="Cation_efflux_TMD_sf"/>
</dbReference>
<dbReference type="PANTHER" id="PTHR43840:SF15">
    <property type="entry name" value="MITOCHONDRIAL METAL TRANSPORTER 1-RELATED"/>
    <property type="match status" value="1"/>
</dbReference>
<evidence type="ECO:0000256" key="3">
    <source>
        <dbReference type="ARBA" id="ARBA00022692"/>
    </source>
</evidence>
<feature type="region of interest" description="Disordered" evidence="6">
    <location>
        <begin position="291"/>
        <end position="339"/>
    </location>
</feature>
<dbReference type="GO" id="GO:0016020">
    <property type="term" value="C:membrane"/>
    <property type="evidence" value="ECO:0007669"/>
    <property type="project" value="UniProtKB-SubCell"/>
</dbReference>
<name>A0ABD5P9K8_9EURY</name>
<keyword evidence="4 7" id="KW-1133">Transmembrane helix</keyword>
<keyword evidence="2" id="KW-0813">Transport</keyword>
<evidence type="ECO:0000313" key="10">
    <source>
        <dbReference type="EMBL" id="MFC4357385.1"/>
    </source>
</evidence>
<dbReference type="NCBIfam" id="TIGR01297">
    <property type="entry name" value="CDF"/>
    <property type="match status" value="1"/>
</dbReference>
<feature type="domain" description="Cation efflux protein cytoplasmic" evidence="9">
    <location>
        <begin position="209"/>
        <end position="285"/>
    </location>
</feature>
<comment type="subcellular location">
    <subcellularLocation>
        <location evidence="1">Membrane</location>
        <topology evidence="1">Multi-pass membrane protein</topology>
    </subcellularLocation>
</comment>
<dbReference type="Pfam" id="PF16916">
    <property type="entry name" value="ZT_dimer"/>
    <property type="match status" value="1"/>
</dbReference>